<dbReference type="InterPro" id="IPR002901">
    <property type="entry name" value="MGlyc_endo_b_GlcNAc-like_dom"/>
</dbReference>
<dbReference type="EMBL" id="LYPA01000078">
    <property type="protein sequence ID" value="OBR62805.1"/>
    <property type="molecule type" value="Genomic_DNA"/>
</dbReference>
<dbReference type="InterPro" id="IPR036582">
    <property type="entry name" value="Mao_N_sf"/>
</dbReference>
<organism evidence="3 4">
    <name type="scientific">Paenibacillus oryzae</name>
    <dbReference type="NCBI Taxonomy" id="1844972"/>
    <lineage>
        <taxon>Bacteria</taxon>
        <taxon>Bacillati</taxon>
        <taxon>Bacillota</taxon>
        <taxon>Bacilli</taxon>
        <taxon>Bacillales</taxon>
        <taxon>Paenibacillaceae</taxon>
        <taxon>Paenibacillus</taxon>
    </lineage>
</organism>
<reference evidence="3 4" key="1">
    <citation type="submission" date="2016-05" db="EMBL/GenBank/DDBJ databases">
        <title>Paenibacillus oryzae. sp. nov., isolated from the rice root.</title>
        <authorList>
            <person name="Zhang J."/>
            <person name="Zhang X."/>
        </authorList>
    </citation>
    <scope>NUCLEOTIDE SEQUENCE [LARGE SCALE GENOMIC DNA]</scope>
    <source>
        <strain evidence="3 4">1DrF-4</strain>
    </source>
</reference>
<dbReference type="GO" id="GO:0071973">
    <property type="term" value="P:bacterial-type flagellum-dependent cell motility"/>
    <property type="evidence" value="ECO:0007669"/>
    <property type="project" value="TreeGrafter"/>
</dbReference>
<evidence type="ECO:0000259" key="2">
    <source>
        <dbReference type="SMART" id="SM00047"/>
    </source>
</evidence>
<evidence type="ECO:0000256" key="1">
    <source>
        <dbReference type="ARBA" id="ARBA00022801"/>
    </source>
</evidence>
<dbReference type="SMART" id="SM00047">
    <property type="entry name" value="LYZ2"/>
    <property type="match status" value="1"/>
</dbReference>
<evidence type="ECO:0000313" key="3">
    <source>
        <dbReference type="EMBL" id="OBR62805.1"/>
    </source>
</evidence>
<protein>
    <recommendedName>
        <fullName evidence="2">Mannosyl-glycoprotein endo-beta-N-acetylglucosamidase-like domain-containing protein</fullName>
    </recommendedName>
</protein>
<feature type="domain" description="Mannosyl-glycoprotein endo-beta-N-acetylglucosamidase-like" evidence="2">
    <location>
        <begin position="8"/>
        <end position="154"/>
    </location>
</feature>
<keyword evidence="4" id="KW-1185">Reference proteome</keyword>
<dbReference type="STRING" id="1844972.A7K91_15555"/>
<dbReference type="SUPFAM" id="SSF55383">
    <property type="entry name" value="Copper amine oxidase, domain N"/>
    <property type="match status" value="1"/>
</dbReference>
<dbReference type="GO" id="GO:0004040">
    <property type="term" value="F:amidase activity"/>
    <property type="evidence" value="ECO:0007669"/>
    <property type="project" value="InterPro"/>
</dbReference>
<dbReference type="OrthoDB" id="977752at2"/>
<dbReference type="Proteomes" id="UP000092024">
    <property type="component" value="Unassembled WGS sequence"/>
</dbReference>
<dbReference type="Gene3D" id="1.10.530.10">
    <property type="match status" value="1"/>
</dbReference>
<dbReference type="PANTHER" id="PTHR33308">
    <property type="entry name" value="PEPTIDOGLYCAN HYDROLASE FLGJ"/>
    <property type="match status" value="1"/>
</dbReference>
<dbReference type="InterPro" id="IPR012854">
    <property type="entry name" value="Cu_amine_oxidase-like_N"/>
</dbReference>
<dbReference type="AlphaFoldDB" id="A0A1A5YBN2"/>
<evidence type="ECO:0000313" key="4">
    <source>
        <dbReference type="Proteomes" id="UP000092024"/>
    </source>
</evidence>
<comment type="caution">
    <text evidence="3">The sequence shown here is derived from an EMBL/GenBank/DDBJ whole genome shotgun (WGS) entry which is preliminary data.</text>
</comment>
<dbReference type="Pfam" id="PF01832">
    <property type="entry name" value="Glucosaminidase"/>
    <property type="match status" value="1"/>
</dbReference>
<dbReference type="InterPro" id="IPR051056">
    <property type="entry name" value="Glycosyl_Hydrolase_73"/>
</dbReference>
<accession>A0A1A5YBN2</accession>
<sequence length="258" mass="28443">MAKLTRVQFFAAIAPAVLFVRDEGSRMFPSLRMAQSLLESGGELHPWNNLGGIKVGGGKINAYWQGEAVIKGTWEYIDGKTITARAAFRAYKSIYHFYKDLDLLLATPRYERVRAAGTAERQAEMLYACGYATDPAYPAKLISLIKQYKLQAYDMTRYAPAPPTRNLQEASRVAVVHQGQLIGPGYLQNGTTWIPARLIGEALGAKIGWTGSQATVNGIERETLLSDSTGYIKVRDLAEVLDVKVEWDGLARAVLLGQ</sequence>
<gene>
    <name evidence="3" type="ORF">A7K91_15555</name>
</gene>
<dbReference type="PANTHER" id="PTHR33308:SF9">
    <property type="entry name" value="PEPTIDOGLYCAN HYDROLASE FLGJ"/>
    <property type="match status" value="1"/>
</dbReference>
<dbReference type="PRINTS" id="PR01002">
    <property type="entry name" value="FLGFLGJ"/>
</dbReference>
<keyword evidence="1" id="KW-0378">Hydrolase</keyword>
<dbReference type="Gene3D" id="4.10.80.30">
    <property type="entry name" value="DNA polymerase, domain 6"/>
    <property type="match status" value="1"/>
</dbReference>
<name>A0A1A5YBN2_9BACL</name>
<proteinExistence type="predicted"/>
<dbReference type="Pfam" id="PF07833">
    <property type="entry name" value="Cu_amine_oxidN1"/>
    <property type="match status" value="1"/>
</dbReference>
<dbReference type="RefSeq" id="WP_068686919.1">
    <property type="nucleotide sequence ID" value="NZ_LYPA01000078.1"/>
</dbReference>